<protein>
    <submittedName>
        <fullName evidence="6">Mycofactocin biosynthesis peptidyl-dipeptidase MftE</fullName>
    </submittedName>
</protein>
<gene>
    <name evidence="6" type="primary">mftE</name>
    <name evidence="6" type="ORF">SHK19_15710</name>
</gene>
<dbReference type="Pfam" id="PF02633">
    <property type="entry name" value="Creatininase"/>
    <property type="match status" value="1"/>
</dbReference>
<evidence type="ECO:0000256" key="4">
    <source>
        <dbReference type="ARBA" id="ARBA00022833"/>
    </source>
</evidence>
<dbReference type="InterPro" id="IPR003785">
    <property type="entry name" value="Creatininase/forma_Hydrolase"/>
</dbReference>
<evidence type="ECO:0000256" key="3">
    <source>
        <dbReference type="ARBA" id="ARBA00022801"/>
    </source>
</evidence>
<keyword evidence="2" id="KW-0479">Metal-binding</keyword>
<comment type="similarity">
    <text evidence="5">Belongs to the creatininase superfamily.</text>
</comment>
<name>A0ABZ0ZPJ3_9ACTN</name>
<dbReference type="Proteomes" id="UP001327225">
    <property type="component" value="Chromosome"/>
</dbReference>
<keyword evidence="7" id="KW-1185">Reference proteome</keyword>
<evidence type="ECO:0000313" key="7">
    <source>
        <dbReference type="Proteomes" id="UP001327225"/>
    </source>
</evidence>
<evidence type="ECO:0000256" key="2">
    <source>
        <dbReference type="ARBA" id="ARBA00022723"/>
    </source>
</evidence>
<keyword evidence="4" id="KW-0862">Zinc</keyword>
<keyword evidence="3" id="KW-0378">Hydrolase</keyword>
<dbReference type="EMBL" id="CP141059">
    <property type="protein sequence ID" value="WQQ25403.1"/>
    <property type="molecule type" value="Genomic_DNA"/>
</dbReference>
<reference evidence="7" key="1">
    <citation type="submission" date="2023-12" db="EMBL/GenBank/DDBJ databases">
        <title>Novel species in genus Nocardioides.</title>
        <authorList>
            <person name="Zhou H."/>
        </authorList>
    </citation>
    <scope>NUCLEOTIDE SEQUENCE [LARGE SCALE GENOMIC DNA]</scope>
    <source>
        <strain evidence="7">HM61</strain>
    </source>
</reference>
<dbReference type="NCBIfam" id="TIGR03964">
    <property type="entry name" value="mycofact_creat"/>
    <property type="match status" value="1"/>
</dbReference>
<dbReference type="SUPFAM" id="SSF102215">
    <property type="entry name" value="Creatininase"/>
    <property type="match status" value="1"/>
</dbReference>
<accession>A0ABZ0ZPJ3</accession>
<dbReference type="RefSeq" id="WP_322936800.1">
    <property type="nucleotide sequence ID" value="NZ_CP141059.1"/>
</dbReference>
<dbReference type="PANTHER" id="PTHR35005">
    <property type="entry name" value="3-DEHYDRO-SCYLLO-INOSOSE HYDROLASE"/>
    <property type="match status" value="1"/>
</dbReference>
<sequence length="213" mass="22305">MAEVTWTELPERPLVLVPVGSTEQHGPHLPLETDTLIATAVAHELAGLLNGYVAPALSIGASGEHQGFPGVLSIGTEALHIVLVELVRSLSLWAGHVLVINGHGGNLDAVRSASEQLQQEGHHVDWIPCAVQCDAHAGHTETSLLLHLAPWLVRPTLAAVGNTRPVTELLPALRANGVRAVAPNGVLGDPTRATAAAGAALFRQMVETARRGL</sequence>
<dbReference type="PANTHER" id="PTHR35005:SF1">
    <property type="entry name" value="2-AMINO-5-FORMYLAMINO-6-RIBOSYLAMINOPYRIMIDIN-4(3H)-ONE 5'-MONOPHOSPHATE DEFORMYLASE"/>
    <property type="match status" value="1"/>
</dbReference>
<organism evidence="6 7">
    <name type="scientific">Nocardioides bizhenqiangii</name>
    <dbReference type="NCBI Taxonomy" id="3095076"/>
    <lineage>
        <taxon>Bacteria</taxon>
        <taxon>Bacillati</taxon>
        <taxon>Actinomycetota</taxon>
        <taxon>Actinomycetes</taxon>
        <taxon>Propionibacteriales</taxon>
        <taxon>Nocardioidaceae</taxon>
        <taxon>Nocardioides</taxon>
    </lineage>
</organism>
<dbReference type="InterPro" id="IPR024087">
    <property type="entry name" value="Creatininase-like_sf"/>
</dbReference>
<evidence type="ECO:0000256" key="1">
    <source>
        <dbReference type="ARBA" id="ARBA00001947"/>
    </source>
</evidence>
<dbReference type="Gene3D" id="3.40.50.10310">
    <property type="entry name" value="Creatininase"/>
    <property type="match status" value="1"/>
</dbReference>
<comment type="cofactor">
    <cofactor evidence="1">
        <name>Zn(2+)</name>
        <dbReference type="ChEBI" id="CHEBI:29105"/>
    </cofactor>
</comment>
<evidence type="ECO:0000313" key="6">
    <source>
        <dbReference type="EMBL" id="WQQ25403.1"/>
    </source>
</evidence>
<dbReference type="InterPro" id="IPR023871">
    <property type="entry name" value="MftE"/>
</dbReference>
<proteinExistence type="inferred from homology"/>
<evidence type="ECO:0000256" key="5">
    <source>
        <dbReference type="ARBA" id="ARBA00024029"/>
    </source>
</evidence>